<reference evidence="1 2" key="1">
    <citation type="journal article" date="2016" name="Genome Biol. Evol.">
        <title>Divergent and convergent evolution of fungal pathogenicity.</title>
        <authorList>
            <person name="Shang Y."/>
            <person name="Xiao G."/>
            <person name="Zheng P."/>
            <person name="Cen K."/>
            <person name="Zhan S."/>
            <person name="Wang C."/>
        </authorList>
    </citation>
    <scope>NUCLEOTIDE SEQUENCE [LARGE SCALE GENOMIC DNA]</scope>
    <source>
        <strain evidence="1 2">RCEF 3172</strain>
    </source>
</reference>
<accession>A0A166YXL0</accession>
<dbReference type="AlphaFoldDB" id="A0A166YXL0"/>
<protein>
    <submittedName>
        <fullName evidence="1">Uncharacterized protein</fullName>
    </submittedName>
</protein>
<proteinExistence type="predicted"/>
<gene>
    <name evidence="1" type="ORF">BBO_07726</name>
</gene>
<keyword evidence="2" id="KW-1185">Reference proteome</keyword>
<dbReference type="EMBL" id="AZHA01000031">
    <property type="protein sequence ID" value="OAA37344.1"/>
    <property type="molecule type" value="Genomic_DNA"/>
</dbReference>
<evidence type="ECO:0000313" key="2">
    <source>
        <dbReference type="Proteomes" id="UP000076863"/>
    </source>
</evidence>
<dbReference type="OrthoDB" id="4870284at2759"/>
<comment type="caution">
    <text evidence="1">The sequence shown here is derived from an EMBL/GenBank/DDBJ whole genome shotgun (WGS) entry which is preliminary data.</text>
</comment>
<sequence length="186" mass="20096">MPRGAYDCTGAAPGSYASRQARQMYPCGGGSTPRASQAALFTGTLQASGPQPSHIYGAPPPHHAPNNRGVMSYGFPATGVPTQASFVPQQQQQQQQHVAAYMARPGCFAPSQQQQQQQMQMQMVGQRYAYSVPATAQLQGHPGIVYSAPRAAGYPQQQQQQQQRQALNAYVATGFAPAMPTWYRRP</sequence>
<evidence type="ECO:0000313" key="1">
    <source>
        <dbReference type="EMBL" id="OAA37344.1"/>
    </source>
</evidence>
<name>A0A166YXL0_9HYPO</name>
<organism evidence="1 2">
    <name type="scientific">Beauveria brongniartii RCEF 3172</name>
    <dbReference type="NCBI Taxonomy" id="1081107"/>
    <lineage>
        <taxon>Eukaryota</taxon>
        <taxon>Fungi</taxon>
        <taxon>Dikarya</taxon>
        <taxon>Ascomycota</taxon>
        <taxon>Pezizomycotina</taxon>
        <taxon>Sordariomycetes</taxon>
        <taxon>Hypocreomycetidae</taxon>
        <taxon>Hypocreales</taxon>
        <taxon>Cordycipitaceae</taxon>
        <taxon>Beauveria</taxon>
        <taxon>Beauveria brongniartii</taxon>
    </lineage>
</organism>
<dbReference type="Proteomes" id="UP000076863">
    <property type="component" value="Unassembled WGS sequence"/>
</dbReference>